<protein>
    <recommendedName>
        <fullName evidence="4">HTH araC/xylS-type domain-containing protein</fullName>
    </recommendedName>
</protein>
<organism evidence="5 6">
    <name type="scientific">Vagococcus acidifermentans</name>
    <dbReference type="NCBI Taxonomy" id="564710"/>
    <lineage>
        <taxon>Bacteria</taxon>
        <taxon>Bacillati</taxon>
        <taxon>Bacillota</taxon>
        <taxon>Bacilli</taxon>
        <taxon>Lactobacillales</taxon>
        <taxon>Enterococcaceae</taxon>
        <taxon>Vagococcus</taxon>
    </lineage>
</organism>
<dbReference type="Gene3D" id="1.10.10.60">
    <property type="entry name" value="Homeodomain-like"/>
    <property type="match status" value="1"/>
</dbReference>
<name>A0A430B0G1_9ENTE</name>
<dbReference type="Proteomes" id="UP000286773">
    <property type="component" value="Unassembled WGS sequence"/>
</dbReference>
<evidence type="ECO:0000313" key="6">
    <source>
        <dbReference type="Proteomes" id="UP000286773"/>
    </source>
</evidence>
<dbReference type="InterPro" id="IPR009057">
    <property type="entry name" value="Homeodomain-like_sf"/>
</dbReference>
<dbReference type="OrthoDB" id="323290at2"/>
<keyword evidence="6" id="KW-1185">Reference proteome</keyword>
<evidence type="ECO:0000256" key="2">
    <source>
        <dbReference type="ARBA" id="ARBA00023125"/>
    </source>
</evidence>
<dbReference type="PANTHER" id="PTHR46796:SF13">
    <property type="entry name" value="HTH-TYPE TRANSCRIPTIONAL ACTIVATOR RHAS"/>
    <property type="match status" value="1"/>
</dbReference>
<dbReference type="AlphaFoldDB" id="A0A430B0G1"/>
<dbReference type="GO" id="GO:0043565">
    <property type="term" value="F:sequence-specific DNA binding"/>
    <property type="evidence" value="ECO:0007669"/>
    <property type="project" value="InterPro"/>
</dbReference>
<evidence type="ECO:0000313" key="5">
    <source>
        <dbReference type="EMBL" id="RSU13804.1"/>
    </source>
</evidence>
<keyword evidence="2" id="KW-0238">DNA-binding</keyword>
<evidence type="ECO:0000259" key="4">
    <source>
        <dbReference type="PROSITE" id="PS01124"/>
    </source>
</evidence>
<evidence type="ECO:0000256" key="3">
    <source>
        <dbReference type="ARBA" id="ARBA00023163"/>
    </source>
</evidence>
<dbReference type="SMART" id="SM00342">
    <property type="entry name" value="HTH_ARAC"/>
    <property type="match status" value="1"/>
</dbReference>
<gene>
    <name evidence="5" type="ORF">CBF27_02585</name>
</gene>
<keyword evidence="1" id="KW-0805">Transcription regulation</keyword>
<comment type="caution">
    <text evidence="5">The sequence shown here is derived from an EMBL/GenBank/DDBJ whole genome shotgun (WGS) entry which is preliminary data.</text>
</comment>
<accession>A0A430B0G1</accession>
<dbReference type="InterPro" id="IPR050204">
    <property type="entry name" value="AraC_XylS_family_regulators"/>
</dbReference>
<sequence>MYQPLILTRQQDKYYELPPHPDLRQLIQTFWVSPTNDSFNRILPDFCGDIILVLSENLIIEKTFFTTPQTDYFIYEGDEQYLTIGVRFYLHGLPLILTHPLSGQKNTSLQETDYFSDFSAEFKPFDTFSNLSSLFEQLNIFFLNRLSTMTPFKSEALLTNFMASAFNRLSYREAIRKEVLSERSIQRKFKHDIGLSPYELFDSIRFQQILQEIKRGKKTFVDLAYDYHFHDQSHFSKTIKKHSGLSPKQIALACRDYTRNPPPF</sequence>
<dbReference type="Pfam" id="PF12833">
    <property type="entry name" value="HTH_18"/>
    <property type="match status" value="1"/>
</dbReference>
<dbReference type="InterPro" id="IPR046532">
    <property type="entry name" value="DUF6597"/>
</dbReference>
<keyword evidence="3" id="KW-0804">Transcription</keyword>
<proteinExistence type="predicted"/>
<dbReference type="PROSITE" id="PS01124">
    <property type="entry name" value="HTH_ARAC_FAMILY_2"/>
    <property type="match status" value="1"/>
</dbReference>
<evidence type="ECO:0000256" key="1">
    <source>
        <dbReference type="ARBA" id="ARBA00023015"/>
    </source>
</evidence>
<reference evidence="5 6" key="1">
    <citation type="submission" date="2017-05" db="EMBL/GenBank/DDBJ databases">
        <title>Vagococcus spp. assemblies.</title>
        <authorList>
            <person name="Gulvik C.A."/>
        </authorList>
    </citation>
    <scope>NUCLEOTIDE SEQUENCE [LARGE SCALE GENOMIC DNA]</scope>
    <source>
        <strain evidence="5 6">LMG 24798</strain>
    </source>
</reference>
<dbReference type="RefSeq" id="WP_126812115.1">
    <property type="nucleotide sequence ID" value="NZ_NGKC01000002.1"/>
</dbReference>
<dbReference type="PANTHER" id="PTHR46796">
    <property type="entry name" value="HTH-TYPE TRANSCRIPTIONAL ACTIVATOR RHAS-RELATED"/>
    <property type="match status" value="1"/>
</dbReference>
<dbReference type="InterPro" id="IPR018060">
    <property type="entry name" value="HTH_AraC"/>
</dbReference>
<dbReference type="GO" id="GO:0003700">
    <property type="term" value="F:DNA-binding transcription factor activity"/>
    <property type="evidence" value="ECO:0007669"/>
    <property type="project" value="InterPro"/>
</dbReference>
<feature type="domain" description="HTH araC/xylS-type" evidence="4">
    <location>
        <begin position="156"/>
        <end position="253"/>
    </location>
</feature>
<dbReference type="EMBL" id="NGKC01000002">
    <property type="protein sequence ID" value="RSU13804.1"/>
    <property type="molecule type" value="Genomic_DNA"/>
</dbReference>
<dbReference type="SUPFAM" id="SSF46689">
    <property type="entry name" value="Homeodomain-like"/>
    <property type="match status" value="1"/>
</dbReference>
<dbReference type="Pfam" id="PF20240">
    <property type="entry name" value="DUF6597"/>
    <property type="match status" value="1"/>
</dbReference>